<sequence length="41" mass="5069">PRNSDRQIQDTFETQVLVFRKIWISLSLLNRRKYQLFLFVV</sequence>
<proteinExistence type="predicted"/>
<feature type="non-terminal residue" evidence="1">
    <location>
        <position position="41"/>
    </location>
</feature>
<evidence type="ECO:0000313" key="1">
    <source>
        <dbReference type="EMBL" id="CAG7816483.1"/>
    </source>
</evidence>
<comment type="caution">
    <text evidence="1">The sequence shown here is derived from an EMBL/GenBank/DDBJ whole genome shotgun (WGS) entry which is preliminary data.</text>
</comment>
<protein>
    <submittedName>
        <fullName evidence="1">Uncharacterized protein</fullName>
    </submittedName>
</protein>
<gene>
    <name evidence="1" type="ORF">AFUS01_LOCUS27100</name>
</gene>
<organism evidence="1 2">
    <name type="scientific">Allacma fusca</name>
    <dbReference type="NCBI Taxonomy" id="39272"/>
    <lineage>
        <taxon>Eukaryota</taxon>
        <taxon>Metazoa</taxon>
        <taxon>Ecdysozoa</taxon>
        <taxon>Arthropoda</taxon>
        <taxon>Hexapoda</taxon>
        <taxon>Collembola</taxon>
        <taxon>Symphypleona</taxon>
        <taxon>Sminthuridae</taxon>
        <taxon>Allacma</taxon>
    </lineage>
</organism>
<reference evidence="1" key="1">
    <citation type="submission" date="2021-06" db="EMBL/GenBank/DDBJ databases">
        <authorList>
            <person name="Hodson N. C."/>
            <person name="Mongue J. A."/>
            <person name="Jaron S. K."/>
        </authorList>
    </citation>
    <scope>NUCLEOTIDE SEQUENCE</scope>
</reference>
<accession>A0A8J2L6F0</accession>
<dbReference type="AlphaFoldDB" id="A0A8J2L6F0"/>
<dbReference type="Proteomes" id="UP000708208">
    <property type="component" value="Unassembled WGS sequence"/>
</dbReference>
<evidence type="ECO:0000313" key="2">
    <source>
        <dbReference type="Proteomes" id="UP000708208"/>
    </source>
</evidence>
<dbReference type="EMBL" id="CAJVCH010371110">
    <property type="protein sequence ID" value="CAG7816483.1"/>
    <property type="molecule type" value="Genomic_DNA"/>
</dbReference>
<keyword evidence="2" id="KW-1185">Reference proteome</keyword>
<name>A0A8J2L6F0_9HEXA</name>